<dbReference type="HOGENOM" id="CLU_1652875_0_0_1"/>
<dbReference type="EMBL" id="KN831948">
    <property type="protein sequence ID" value="KIO12284.1"/>
    <property type="molecule type" value="Genomic_DNA"/>
</dbReference>
<dbReference type="Proteomes" id="UP000054217">
    <property type="component" value="Unassembled WGS sequence"/>
</dbReference>
<keyword evidence="2" id="KW-1185">Reference proteome</keyword>
<reference evidence="2" key="2">
    <citation type="submission" date="2015-01" db="EMBL/GenBank/DDBJ databases">
        <title>Evolutionary Origins and Diversification of the Mycorrhizal Mutualists.</title>
        <authorList>
            <consortium name="DOE Joint Genome Institute"/>
            <consortium name="Mycorrhizal Genomics Consortium"/>
            <person name="Kohler A."/>
            <person name="Kuo A."/>
            <person name="Nagy L.G."/>
            <person name="Floudas D."/>
            <person name="Copeland A."/>
            <person name="Barry K.W."/>
            <person name="Cichocki N."/>
            <person name="Veneault-Fourrey C."/>
            <person name="LaButti K."/>
            <person name="Lindquist E.A."/>
            <person name="Lipzen A."/>
            <person name="Lundell T."/>
            <person name="Morin E."/>
            <person name="Murat C."/>
            <person name="Riley R."/>
            <person name="Ohm R."/>
            <person name="Sun H."/>
            <person name="Tunlid A."/>
            <person name="Henrissat B."/>
            <person name="Grigoriev I.V."/>
            <person name="Hibbett D.S."/>
            <person name="Martin F."/>
        </authorList>
    </citation>
    <scope>NUCLEOTIDE SEQUENCE [LARGE SCALE GENOMIC DNA]</scope>
    <source>
        <strain evidence="2">Marx 270</strain>
    </source>
</reference>
<dbReference type="OrthoDB" id="3439489at2759"/>
<evidence type="ECO:0000313" key="1">
    <source>
        <dbReference type="EMBL" id="KIO12284.1"/>
    </source>
</evidence>
<accession>A0A0C3PU48</accession>
<dbReference type="STRING" id="870435.A0A0C3PU48"/>
<dbReference type="Gene3D" id="2.80.10.50">
    <property type="match status" value="1"/>
</dbReference>
<proteinExistence type="predicted"/>
<protein>
    <submittedName>
        <fullName evidence="1">Uncharacterized protein</fullName>
    </submittedName>
</protein>
<gene>
    <name evidence="1" type="ORF">M404DRAFT_751139</name>
</gene>
<organism evidence="1 2">
    <name type="scientific">Pisolithus tinctorius Marx 270</name>
    <dbReference type="NCBI Taxonomy" id="870435"/>
    <lineage>
        <taxon>Eukaryota</taxon>
        <taxon>Fungi</taxon>
        <taxon>Dikarya</taxon>
        <taxon>Basidiomycota</taxon>
        <taxon>Agaricomycotina</taxon>
        <taxon>Agaricomycetes</taxon>
        <taxon>Agaricomycetidae</taxon>
        <taxon>Boletales</taxon>
        <taxon>Sclerodermatineae</taxon>
        <taxon>Pisolithaceae</taxon>
        <taxon>Pisolithus</taxon>
    </lineage>
</organism>
<name>A0A0C3PU48_PISTI</name>
<dbReference type="InParanoid" id="A0A0C3PU48"/>
<dbReference type="AlphaFoldDB" id="A0A0C3PU48"/>
<reference evidence="1 2" key="1">
    <citation type="submission" date="2014-04" db="EMBL/GenBank/DDBJ databases">
        <authorList>
            <consortium name="DOE Joint Genome Institute"/>
            <person name="Kuo A."/>
            <person name="Kohler A."/>
            <person name="Costa M.D."/>
            <person name="Nagy L.G."/>
            <person name="Floudas D."/>
            <person name="Copeland A."/>
            <person name="Barry K.W."/>
            <person name="Cichocki N."/>
            <person name="Veneault-Fourrey C."/>
            <person name="LaButti K."/>
            <person name="Lindquist E.A."/>
            <person name="Lipzen A."/>
            <person name="Lundell T."/>
            <person name="Morin E."/>
            <person name="Murat C."/>
            <person name="Sun H."/>
            <person name="Tunlid A."/>
            <person name="Henrissat B."/>
            <person name="Grigoriev I.V."/>
            <person name="Hibbett D.S."/>
            <person name="Martin F."/>
            <person name="Nordberg H.P."/>
            <person name="Cantor M.N."/>
            <person name="Hua S.X."/>
        </authorList>
    </citation>
    <scope>NUCLEOTIDE SEQUENCE [LARGE SCALE GENOMIC DNA]</scope>
    <source>
        <strain evidence="1 2">Marx 270</strain>
    </source>
</reference>
<evidence type="ECO:0000313" key="2">
    <source>
        <dbReference type="Proteomes" id="UP000054217"/>
    </source>
</evidence>
<sequence>MSIKSRRPTFVCLPESTSSSTQIPTPSFASAYITVTMPNNIQADAQVIISSALNGIGGNPYVGVSLILPTILPVNLIPRTPGVQPPVVRIIVPPSTHDEYSIISLSSFVQFVFKRVEGNIYTITTNGMQVIELEGRLVAGAGQTPEEWVIKYRELQDAYT</sequence>